<dbReference type="Gene3D" id="6.10.340.10">
    <property type="match status" value="1"/>
</dbReference>
<comment type="subcellular location">
    <subcellularLocation>
        <location evidence="2">Cell membrane</location>
        <topology evidence="2">Multi-pass membrane protein</topology>
    </subcellularLocation>
</comment>
<sequence>MKIKKRSLFWEIIFYFTVAILITLISIWTINRIALRNFFTNETYNNIEAAQKYVVETGRIGIMNMMNSRQDTSESQLLREIRSVEHIIMDKNMNIVNMRGMNRINQDTRFIENIVENIKSDKVKGEYKVPSNNEVIYYKIREVDLNNSSFYLVSYLPNEYKVELENTLFKQLLIGSLIPLIVSMFFAALFSKRLSTPLIKLQKVVNKIAKRQWEEKVEIDRKDEIGSLAESIEKMRKKLIENDKSQEASLQYISHELKTPIMIMRSYTQSIKDGIFPKDDLESSLDVIEKESLLLEKRIKDMILFSKLKYISGYQKDQNKLNLKNIITDVYDRFKDFNENIKWNIDLEDVEIKANEEQWTIIFENILENFVRYANNIIEINLEETDNSIVIRLFNDGPKIEKNIFENIFFAYEKGKKGENGLGLAIVKRIVNLYGGKIYAKNEKNGVAFYIEIER</sequence>
<gene>
    <name evidence="18" type="ORF">E4650_00680</name>
    <name evidence="17" type="ORF">SAMN04488588_0901</name>
</gene>
<dbReference type="InterPro" id="IPR036097">
    <property type="entry name" value="HisK_dim/P_sf"/>
</dbReference>
<feature type="domain" description="HAMP" evidence="16">
    <location>
        <begin position="192"/>
        <end position="244"/>
    </location>
</feature>
<dbReference type="Proteomes" id="UP000297288">
    <property type="component" value="Unassembled WGS sequence"/>
</dbReference>
<keyword evidence="11 14" id="KW-1133">Transmembrane helix</keyword>
<evidence type="ECO:0000259" key="15">
    <source>
        <dbReference type="PROSITE" id="PS50109"/>
    </source>
</evidence>
<dbReference type="CDD" id="cd06225">
    <property type="entry name" value="HAMP"/>
    <property type="match status" value="1"/>
</dbReference>
<feature type="domain" description="Histidine kinase" evidence="15">
    <location>
        <begin position="252"/>
        <end position="455"/>
    </location>
</feature>
<keyword evidence="9 17" id="KW-0418">Kinase</keyword>
<evidence type="ECO:0000313" key="19">
    <source>
        <dbReference type="Proteomes" id="UP000199322"/>
    </source>
</evidence>
<keyword evidence="8" id="KW-0547">Nucleotide-binding</keyword>
<dbReference type="SUPFAM" id="SSF158472">
    <property type="entry name" value="HAMP domain-like"/>
    <property type="match status" value="1"/>
</dbReference>
<accession>A0A1G6KWZ7</accession>
<dbReference type="PANTHER" id="PTHR45528">
    <property type="entry name" value="SENSOR HISTIDINE KINASE CPXA"/>
    <property type="match status" value="1"/>
</dbReference>
<evidence type="ECO:0000256" key="4">
    <source>
        <dbReference type="ARBA" id="ARBA00022475"/>
    </source>
</evidence>
<dbReference type="SMART" id="SM00388">
    <property type="entry name" value="HisKA"/>
    <property type="match status" value="1"/>
</dbReference>
<feature type="transmembrane region" description="Helical" evidence="14">
    <location>
        <begin position="12"/>
        <end position="30"/>
    </location>
</feature>
<keyword evidence="4" id="KW-1003">Cell membrane</keyword>
<evidence type="ECO:0000313" key="20">
    <source>
        <dbReference type="Proteomes" id="UP000297288"/>
    </source>
</evidence>
<dbReference type="EMBL" id="SRME01000001">
    <property type="protein sequence ID" value="TGG88750.1"/>
    <property type="molecule type" value="Genomic_DNA"/>
</dbReference>
<dbReference type="SUPFAM" id="SSF47384">
    <property type="entry name" value="Homodimeric domain of signal transducing histidine kinase"/>
    <property type="match status" value="1"/>
</dbReference>
<evidence type="ECO:0000256" key="7">
    <source>
        <dbReference type="ARBA" id="ARBA00022692"/>
    </source>
</evidence>
<dbReference type="SMART" id="SM00387">
    <property type="entry name" value="HATPase_c"/>
    <property type="match status" value="1"/>
</dbReference>
<dbReference type="InterPro" id="IPR003660">
    <property type="entry name" value="HAMP_dom"/>
</dbReference>
<evidence type="ECO:0000256" key="6">
    <source>
        <dbReference type="ARBA" id="ARBA00022679"/>
    </source>
</evidence>
<dbReference type="InterPro" id="IPR036890">
    <property type="entry name" value="HATPase_C_sf"/>
</dbReference>
<evidence type="ECO:0000256" key="1">
    <source>
        <dbReference type="ARBA" id="ARBA00000085"/>
    </source>
</evidence>
<proteinExistence type="predicted"/>
<organism evidence="17 19">
    <name type="scientific">Geotoga petraea</name>
    <dbReference type="NCBI Taxonomy" id="28234"/>
    <lineage>
        <taxon>Bacteria</taxon>
        <taxon>Thermotogati</taxon>
        <taxon>Thermotogota</taxon>
        <taxon>Thermotogae</taxon>
        <taxon>Petrotogales</taxon>
        <taxon>Petrotogaceae</taxon>
        <taxon>Geotoga</taxon>
    </lineage>
</organism>
<dbReference type="PROSITE" id="PS50885">
    <property type="entry name" value="HAMP"/>
    <property type="match status" value="1"/>
</dbReference>
<keyword evidence="5" id="KW-0597">Phosphoprotein</keyword>
<keyword evidence="12" id="KW-0902">Two-component regulatory system</keyword>
<keyword evidence="19" id="KW-1185">Reference proteome</keyword>
<keyword evidence="7 14" id="KW-0812">Transmembrane</keyword>
<evidence type="ECO:0000256" key="3">
    <source>
        <dbReference type="ARBA" id="ARBA00012438"/>
    </source>
</evidence>
<dbReference type="PANTHER" id="PTHR45528:SF1">
    <property type="entry name" value="SENSOR HISTIDINE KINASE CPXA"/>
    <property type="match status" value="1"/>
</dbReference>
<dbReference type="Pfam" id="PF00672">
    <property type="entry name" value="HAMP"/>
    <property type="match status" value="1"/>
</dbReference>
<evidence type="ECO:0000256" key="8">
    <source>
        <dbReference type="ARBA" id="ARBA00022741"/>
    </source>
</evidence>
<evidence type="ECO:0000256" key="10">
    <source>
        <dbReference type="ARBA" id="ARBA00022840"/>
    </source>
</evidence>
<dbReference type="SMART" id="SM00304">
    <property type="entry name" value="HAMP"/>
    <property type="match status" value="1"/>
</dbReference>
<comment type="catalytic activity">
    <reaction evidence="1">
        <text>ATP + protein L-histidine = ADP + protein N-phospho-L-histidine.</text>
        <dbReference type="EC" id="2.7.13.3"/>
    </reaction>
</comment>
<evidence type="ECO:0000259" key="16">
    <source>
        <dbReference type="PROSITE" id="PS50885"/>
    </source>
</evidence>
<dbReference type="InterPro" id="IPR005467">
    <property type="entry name" value="His_kinase_dom"/>
</dbReference>
<keyword evidence="6" id="KW-0808">Transferase</keyword>
<dbReference type="GO" id="GO:0000155">
    <property type="term" value="F:phosphorelay sensor kinase activity"/>
    <property type="evidence" value="ECO:0007669"/>
    <property type="project" value="InterPro"/>
</dbReference>
<evidence type="ECO:0000256" key="14">
    <source>
        <dbReference type="SAM" id="Phobius"/>
    </source>
</evidence>
<evidence type="ECO:0000313" key="17">
    <source>
        <dbReference type="EMBL" id="SDC34906.1"/>
    </source>
</evidence>
<dbReference type="EC" id="2.7.13.3" evidence="3"/>
<dbReference type="InterPro" id="IPR003661">
    <property type="entry name" value="HisK_dim/P_dom"/>
</dbReference>
<dbReference type="PROSITE" id="PS50109">
    <property type="entry name" value="HIS_KIN"/>
    <property type="match status" value="1"/>
</dbReference>
<dbReference type="InterPro" id="IPR003594">
    <property type="entry name" value="HATPase_dom"/>
</dbReference>
<dbReference type="InterPro" id="IPR050398">
    <property type="entry name" value="HssS/ArlS-like"/>
</dbReference>
<protein>
    <recommendedName>
        <fullName evidence="3">histidine kinase</fullName>
        <ecNumber evidence="3">2.7.13.3</ecNumber>
    </recommendedName>
</protein>
<dbReference type="Pfam" id="PF02518">
    <property type="entry name" value="HATPase_c"/>
    <property type="match status" value="1"/>
</dbReference>
<dbReference type="Gene3D" id="3.30.565.10">
    <property type="entry name" value="Histidine kinase-like ATPase, C-terminal domain"/>
    <property type="match status" value="1"/>
</dbReference>
<dbReference type="Proteomes" id="UP000199322">
    <property type="component" value="Unassembled WGS sequence"/>
</dbReference>
<dbReference type="GO" id="GO:0005524">
    <property type="term" value="F:ATP binding"/>
    <property type="evidence" value="ECO:0007669"/>
    <property type="project" value="UniProtKB-KW"/>
</dbReference>
<evidence type="ECO:0000256" key="9">
    <source>
        <dbReference type="ARBA" id="ARBA00022777"/>
    </source>
</evidence>
<evidence type="ECO:0000256" key="13">
    <source>
        <dbReference type="ARBA" id="ARBA00023136"/>
    </source>
</evidence>
<dbReference type="CDD" id="cd00082">
    <property type="entry name" value="HisKA"/>
    <property type="match status" value="1"/>
</dbReference>
<dbReference type="Gene3D" id="1.10.287.130">
    <property type="match status" value="1"/>
</dbReference>
<reference evidence="17 19" key="1">
    <citation type="submission" date="2016-10" db="EMBL/GenBank/DDBJ databases">
        <authorList>
            <person name="de Groot N.N."/>
        </authorList>
    </citation>
    <scope>NUCLEOTIDE SEQUENCE [LARGE SCALE GENOMIC DNA]</scope>
    <source>
        <strain evidence="17 19">WG14</strain>
    </source>
</reference>
<evidence type="ECO:0000256" key="2">
    <source>
        <dbReference type="ARBA" id="ARBA00004651"/>
    </source>
</evidence>
<dbReference type="EMBL" id="FMYV01000003">
    <property type="protein sequence ID" value="SDC34906.1"/>
    <property type="molecule type" value="Genomic_DNA"/>
</dbReference>
<dbReference type="STRING" id="28234.SAMN04488588_0901"/>
<evidence type="ECO:0000256" key="12">
    <source>
        <dbReference type="ARBA" id="ARBA00023012"/>
    </source>
</evidence>
<dbReference type="SUPFAM" id="SSF55874">
    <property type="entry name" value="ATPase domain of HSP90 chaperone/DNA topoisomerase II/histidine kinase"/>
    <property type="match status" value="1"/>
</dbReference>
<dbReference type="OrthoDB" id="9780718at2"/>
<reference evidence="18 20" key="2">
    <citation type="submission" date="2019-04" db="EMBL/GenBank/DDBJ databases">
        <title>Draft genome sequence data and analysis of a Fermenting Bacterium, Geotoga petraea strain HO-Geo1, isolated from heavy-oil petroleum reservoir in Russia.</title>
        <authorList>
            <person name="Grouzdev D.S."/>
            <person name="Semenova E.M."/>
            <person name="Sokolova D.S."/>
            <person name="Tourova T.P."/>
            <person name="Poltaraus A.B."/>
            <person name="Nazina T.N."/>
        </authorList>
    </citation>
    <scope>NUCLEOTIDE SEQUENCE [LARGE SCALE GENOMIC DNA]</scope>
    <source>
        <strain evidence="18 20">HO-Geo1</strain>
    </source>
</reference>
<keyword evidence="10" id="KW-0067">ATP-binding</keyword>
<evidence type="ECO:0000256" key="5">
    <source>
        <dbReference type="ARBA" id="ARBA00022553"/>
    </source>
</evidence>
<evidence type="ECO:0000313" key="18">
    <source>
        <dbReference type="EMBL" id="TGG88750.1"/>
    </source>
</evidence>
<dbReference type="AlphaFoldDB" id="A0A1G6KWZ7"/>
<evidence type="ECO:0000256" key="11">
    <source>
        <dbReference type="ARBA" id="ARBA00022989"/>
    </source>
</evidence>
<dbReference type="GO" id="GO:0005886">
    <property type="term" value="C:plasma membrane"/>
    <property type="evidence" value="ECO:0007669"/>
    <property type="project" value="UniProtKB-SubCell"/>
</dbReference>
<dbReference type="RefSeq" id="WP_091403161.1">
    <property type="nucleotide sequence ID" value="NZ_FMYV01000003.1"/>
</dbReference>
<dbReference type="Pfam" id="PF00512">
    <property type="entry name" value="HisKA"/>
    <property type="match status" value="1"/>
</dbReference>
<keyword evidence="13 14" id="KW-0472">Membrane</keyword>
<name>A0A1G6KWZ7_9BACT</name>